<dbReference type="EMBL" id="MLKD01000021">
    <property type="protein sequence ID" value="OQE17338.1"/>
    <property type="molecule type" value="Genomic_DNA"/>
</dbReference>
<dbReference type="OrthoDB" id="3016366at2759"/>
<evidence type="ECO:0000313" key="1">
    <source>
        <dbReference type="EMBL" id="OQE17338.1"/>
    </source>
</evidence>
<sequence>MATLNTGQERAPVCPHQQYLSRLTPYGLYIVLWANDRPPQKYRFHWGLYFHTSPTQGLKYHIVNDDEDAWKAAHGETRGVFKSLQLCALVHIATIQPDARDDVDHIIKSLDGELNEYPGITCRVWVMMIVQLLACRRFLYCPLADDLEYECMEIGNCCQIDVITGRQPRSVIKSQVCFSNDRLLQ</sequence>
<gene>
    <name evidence="1" type="ORF">PENSTE_c021G09850</name>
</gene>
<protein>
    <submittedName>
        <fullName evidence="1">Uncharacterized protein</fullName>
    </submittedName>
</protein>
<evidence type="ECO:0000313" key="2">
    <source>
        <dbReference type="Proteomes" id="UP000191285"/>
    </source>
</evidence>
<keyword evidence="2" id="KW-1185">Reference proteome</keyword>
<accession>A0A1V6STV6</accession>
<organism evidence="1 2">
    <name type="scientific">Penicillium steckii</name>
    <dbReference type="NCBI Taxonomy" id="303698"/>
    <lineage>
        <taxon>Eukaryota</taxon>
        <taxon>Fungi</taxon>
        <taxon>Dikarya</taxon>
        <taxon>Ascomycota</taxon>
        <taxon>Pezizomycotina</taxon>
        <taxon>Eurotiomycetes</taxon>
        <taxon>Eurotiomycetidae</taxon>
        <taxon>Eurotiales</taxon>
        <taxon>Aspergillaceae</taxon>
        <taxon>Penicillium</taxon>
    </lineage>
</organism>
<proteinExistence type="predicted"/>
<comment type="caution">
    <text evidence="1">The sequence shown here is derived from an EMBL/GenBank/DDBJ whole genome shotgun (WGS) entry which is preliminary data.</text>
</comment>
<dbReference type="Proteomes" id="UP000191285">
    <property type="component" value="Unassembled WGS sequence"/>
</dbReference>
<dbReference type="AlphaFoldDB" id="A0A1V6STV6"/>
<name>A0A1V6STV6_9EURO</name>
<reference evidence="2" key="1">
    <citation type="journal article" date="2017" name="Nat. Microbiol.">
        <title>Global analysis of biosynthetic gene clusters reveals vast potential of secondary metabolite production in Penicillium species.</title>
        <authorList>
            <person name="Nielsen J.C."/>
            <person name="Grijseels S."/>
            <person name="Prigent S."/>
            <person name="Ji B."/>
            <person name="Dainat J."/>
            <person name="Nielsen K.F."/>
            <person name="Frisvad J.C."/>
            <person name="Workman M."/>
            <person name="Nielsen J."/>
        </authorList>
    </citation>
    <scope>NUCLEOTIDE SEQUENCE [LARGE SCALE GENOMIC DNA]</scope>
    <source>
        <strain evidence="2">IBT 24891</strain>
    </source>
</reference>